<organism evidence="2 3">
    <name type="scientific">Haloarcula salina</name>
    <dbReference type="NCBI Taxonomy" id="1429914"/>
    <lineage>
        <taxon>Archaea</taxon>
        <taxon>Methanobacteriati</taxon>
        <taxon>Methanobacteriota</taxon>
        <taxon>Stenosarchaea group</taxon>
        <taxon>Halobacteria</taxon>
        <taxon>Halobacteriales</taxon>
        <taxon>Haloarculaceae</taxon>
        <taxon>Haloarcula</taxon>
    </lineage>
</organism>
<proteinExistence type="predicted"/>
<accession>A0AA41G031</accession>
<reference evidence="2" key="1">
    <citation type="submission" date="2021-06" db="EMBL/GenBank/DDBJ databases">
        <title>New haloarchaea isolates fom saline soil.</title>
        <authorList>
            <person name="Duran-Viseras A."/>
            <person name="Sanchez-Porro C.S."/>
            <person name="Ventosa A."/>
        </authorList>
    </citation>
    <scope>NUCLEOTIDE SEQUENCE</scope>
    <source>
        <strain evidence="2">JCM 18369</strain>
    </source>
</reference>
<sequence>MFLLDDLFLRPITSLLTVIHDMALQERYDVERIRDDLKEVRLLYEVGELDADAYERRKATLESELEVAEAARERLSGRVEVKR</sequence>
<gene>
    <name evidence="2" type="ORF">KTS37_09080</name>
</gene>
<dbReference type="EMBL" id="JAHQXE010000002">
    <property type="protein sequence ID" value="MBV0901940.1"/>
    <property type="molecule type" value="Genomic_DNA"/>
</dbReference>
<dbReference type="InterPro" id="IPR007804">
    <property type="entry name" value="GvpG"/>
</dbReference>
<dbReference type="NCBIfam" id="NF045779">
    <property type="entry name" value="gas_vesic_GvpG"/>
    <property type="match status" value="1"/>
</dbReference>
<feature type="coiled-coil region" evidence="1">
    <location>
        <begin position="44"/>
        <end position="78"/>
    </location>
</feature>
<keyword evidence="1" id="KW-0175">Coiled coil</keyword>
<evidence type="ECO:0000256" key="1">
    <source>
        <dbReference type="SAM" id="Coils"/>
    </source>
</evidence>
<dbReference type="InterPro" id="IPR054797">
    <property type="entry name" value="Gas_vesic_GvpG_halobact"/>
</dbReference>
<evidence type="ECO:0000313" key="2">
    <source>
        <dbReference type="EMBL" id="MBV0901940.1"/>
    </source>
</evidence>
<dbReference type="RefSeq" id="WP_162413125.1">
    <property type="nucleotide sequence ID" value="NZ_JAHQXE010000002.1"/>
</dbReference>
<comment type="caution">
    <text evidence="2">The sequence shown here is derived from an EMBL/GenBank/DDBJ whole genome shotgun (WGS) entry which is preliminary data.</text>
</comment>
<keyword evidence="3" id="KW-1185">Reference proteome</keyword>
<dbReference type="Proteomes" id="UP001166304">
    <property type="component" value="Unassembled WGS sequence"/>
</dbReference>
<evidence type="ECO:0000313" key="3">
    <source>
        <dbReference type="Proteomes" id="UP001166304"/>
    </source>
</evidence>
<name>A0AA41G031_9EURY</name>
<dbReference type="AlphaFoldDB" id="A0AA41G031"/>
<protein>
    <submittedName>
        <fullName evidence="2">Protein gvpG</fullName>
    </submittedName>
</protein>
<dbReference type="Pfam" id="PF05120">
    <property type="entry name" value="GvpG"/>
    <property type="match status" value="1"/>
</dbReference>